<keyword evidence="8" id="KW-1185">Reference proteome</keyword>
<dbReference type="PANTHER" id="PTHR11595">
    <property type="entry name" value="EF-HAND AND COILED-COIL DOMAIN-CONTAINING FAMILY MEMBER"/>
    <property type="match status" value="1"/>
</dbReference>
<evidence type="ECO:0000256" key="1">
    <source>
        <dbReference type="ARBA" id="ARBA00007411"/>
    </source>
</evidence>
<dbReference type="AlphaFoldDB" id="A0A2T9Y2N1"/>
<gene>
    <name evidence="7" type="ORF">BB561_006651</name>
</gene>
<feature type="domain" description="Translation elongation factor EF1B beta/delta subunit guanine nucleotide exchange" evidence="5">
    <location>
        <begin position="114"/>
        <end position="200"/>
    </location>
</feature>
<dbReference type="SUPFAM" id="SSF47616">
    <property type="entry name" value="GST C-terminal domain-like"/>
    <property type="match status" value="1"/>
</dbReference>
<dbReference type="OrthoDB" id="331763at2759"/>
<dbReference type="InterPro" id="IPR036219">
    <property type="entry name" value="eEF-1beta-like_sf"/>
</dbReference>
<dbReference type="EMBL" id="MBFR01000642">
    <property type="protein sequence ID" value="PVU86588.1"/>
    <property type="molecule type" value="Genomic_DNA"/>
</dbReference>
<dbReference type="PROSITE" id="PS00825">
    <property type="entry name" value="EF1BD_2"/>
    <property type="match status" value="1"/>
</dbReference>
<evidence type="ECO:0000313" key="8">
    <source>
        <dbReference type="Proteomes" id="UP000245383"/>
    </source>
</evidence>
<dbReference type="FunFam" id="3.30.70.60:FF:000001">
    <property type="entry name" value="Elongation factor 1-beta 1 like"/>
    <property type="match status" value="1"/>
</dbReference>
<dbReference type="STRING" id="133385.A0A2T9Y2N1"/>
<evidence type="ECO:0000313" key="7">
    <source>
        <dbReference type="EMBL" id="PVU86588.1"/>
    </source>
</evidence>
<comment type="caution">
    <text evidence="7">The sequence shown here is derived from an EMBL/GenBank/DDBJ whole genome shotgun (WGS) entry which is preliminary data.</text>
</comment>
<reference evidence="7 8" key="1">
    <citation type="journal article" date="2018" name="MBio">
        <title>Comparative Genomics Reveals the Core Gene Toolbox for the Fungus-Insect Symbiosis.</title>
        <authorList>
            <person name="Wang Y."/>
            <person name="Stata M."/>
            <person name="Wang W."/>
            <person name="Stajich J.E."/>
            <person name="White M.M."/>
            <person name="Moncalvo J.M."/>
        </authorList>
    </citation>
    <scope>NUCLEOTIDE SEQUENCE [LARGE SCALE GENOMIC DNA]</scope>
    <source>
        <strain evidence="7 8">SWE-8-4</strain>
    </source>
</reference>
<evidence type="ECO:0000256" key="3">
    <source>
        <dbReference type="ARBA" id="ARBA00022917"/>
    </source>
</evidence>
<evidence type="ECO:0000256" key="2">
    <source>
        <dbReference type="ARBA" id="ARBA00022768"/>
    </source>
</evidence>
<keyword evidence="3 4" id="KW-0648">Protein biosynthesis</keyword>
<comment type="similarity">
    <text evidence="1 4">Belongs to the EF-1-beta/EF-1-delta family.</text>
</comment>
<dbReference type="GO" id="GO:0005085">
    <property type="term" value="F:guanyl-nucleotide exchange factor activity"/>
    <property type="evidence" value="ECO:0007669"/>
    <property type="project" value="TreeGrafter"/>
</dbReference>
<dbReference type="Pfam" id="PF00736">
    <property type="entry name" value="EF1_GNE"/>
    <property type="match status" value="1"/>
</dbReference>
<accession>A0A2T9Y2N1</accession>
<evidence type="ECO:0008006" key="9">
    <source>
        <dbReference type="Google" id="ProtNLM"/>
    </source>
</evidence>
<evidence type="ECO:0000256" key="4">
    <source>
        <dbReference type="RuleBase" id="RU003791"/>
    </source>
</evidence>
<dbReference type="PROSITE" id="PS00824">
    <property type="entry name" value="EF1BD_1"/>
    <property type="match status" value="1"/>
</dbReference>
<dbReference type="SMART" id="SM00888">
    <property type="entry name" value="EF1_GNE"/>
    <property type="match status" value="1"/>
</dbReference>
<dbReference type="InterPro" id="IPR001326">
    <property type="entry name" value="Transl_elong_EF1B_B/D_CS"/>
</dbReference>
<evidence type="ECO:0000259" key="6">
    <source>
        <dbReference type="SMART" id="SM01182"/>
    </source>
</evidence>
<name>A0A2T9Y2N1_9FUNG</name>
<dbReference type="InterPro" id="IPR014717">
    <property type="entry name" value="Transl_elong_EF1B/ribsomal_bS6"/>
</dbReference>
<dbReference type="GO" id="GO:0003746">
    <property type="term" value="F:translation elongation factor activity"/>
    <property type="evidence" value="ECO:0007669"/>
    <property type="project" value="UniProtKB-KW"/>
</dbReference>
<dbReference type="GO" id="GO:0005829">
    <property type="term" value="C:cytosol"/>
    <property type="evidence" value="ECO:0007669"/>
    <property type="project" value="TreeGrafter"/>
</dbReference>
<dbReference type="InterPro" id="IPR049720">
    <property type="entry name" value="EF1B_bsu/dsu"/>
</dbReference>
<dbReference type="InterPro" id="IPR014038">
    <property type="entry name" value="EF1B_bsu/dsu_GNE"/>
</dbReference>
<keyword evidence="2 4" id="KW-0251">Elongation factor</keyword>
<dbReference type="SUPFAM" id="SSF54984">
    <property type="entry name" value="eEF-1beta-like"/>
    <property type="match status" value="1"/>
</dbReference>
<dbReference type="Pfam" id="PF10587">
    <property type="entry name" value="EF-1_beta_acid"/>
    <property type="match status" value="1"/>
</dbReference>
<dbReference type="SMART" id="SM01182">
    <property type="entry name" value="EF-1_beta_acid"/>
    <property type="match status" value="1"/>
</dbReference>
<feature type="domain" description="Elongation factor 1 beta central acidic region eukaryote" evidence="6">
    <location>
        <begin position="77"/>
        <end position="104"/>
    </location>
</feature>
<dbReference type="Gene3D" id="3.30.70.60">
    <property type="match status" value="1"/>
</dbReference>
<organism evidence="7 8">
    <name type="scientific">Smittium simulii</name>
    <dbReference type="NCBI Taxonomy" id="133385"/>
    <lineage>
        <taxon>Eukaryota</taxon>
        <taxon>Fungi</taxon>
        <taxon>Fungi incertae sedis</taxon>
        <taxon>Zoopagomycota</taxon>
        <taxon>Kickxellomycotina</taxon>
        <taxon>Harpellomycetes</taxon>
        <taxon>Harpellales</taxon>
        <taxon>Legeriomycetaceae</taxon>
        <taxon>Smittium</taxon>
    </lineage>
</organism>
<sequence length="200" mass="22211">MSVSVPSNLFNTILNGYLEDNSFIVGADLSQADNDVFAVISSAPSADKLPHLSRWYNHIKSQSGSAVAADDDEDIDLFGSDDEEVDEEAEKLKQQRLEEYRAKKAAKGPGPVAKSMITLDVKPWDDETDLAEMERLVRSIAMEGLEWKSAQLVAIGYGIKKLRISCVVIDEHVSTDLLEEKIAEFEDFVQSIDVEAFQKL</sequence>
<dbReference type="Proteomes" id="UP000245383">
    <property type="component" value="Unassembled WGS sequence"/>
</dbReference>
<evidence type="ECO:0000259" key="5">
    <source>
        <dbReference type="SMART" id="SM00888"/>
    </source>
</evidence>
<dbReference type="InterPro" id="IPR018940">
    <property type="entry name" value="EF-1_beta_acid_region_euk"/>
</dbReference>
<dbReference type="CDD" id="cd00292">
    <property type="entry name" value="EF1B"/>
    <property type="match status" value="1"/>
</dbReference>
<dbReference type="InterPro" id="IPR036282">
    <property type="entry name" value="Glutathione-S-Trfase_C_sf"/>
</dbReference>
<dbReference type="PANTHER" id="PTHR11595:SF21">
    <property type="entry name" value="ELONGATION FACTOR 1-BETA"/>
    <property type="match status" value="1"/>
</dbReference>
<dbReference type="Gene3D" id="1.20.1050.130">
    <property type="match status" value="1"/>
</dbReference>
<dbReference type="GO" id="GO:0005853">
    <property type="term" value="C:eukaryotic translation elongation factor 1 complex"/>
    <property type="evidence" value="ECO:0007669"/>
    <property type="project" value="InterPro"/>
</dbReference>
<protein>
    <recommendedName>
        <fullName evidence="9">Translation elongation factor EF1B beta/delta subunit guanine nucleotide exchange domain-containing protein</fullName>
    </recommendedName>
</protein>
<proteinExistence type="inferred from homology"/>